<sequence>MSDAQKTEPAIKPLNTHATSTPAGASVPDVRGLEGDVKPLDTHATGIPAGEAEDTTDNTHATSEPAN</sequence>
<evidence type="ECO:0000313" key="2">
    <source>
        <dbReference type="EMBL" id="MDT0428318.1"/>
    </source>
</evidence>
<organism evidence="2 3">
    <name type="scientific">Streptomyces salyersiae</name>
    <dbReference type="NCBI Taxonomy" id="3075530"/>
    <lineage>
        <taxon>Bacteria</taxon>
        <taxon>Bacillati</taxon>
        <taxon>Actinomycetota</taxon>
        <taxon>Actinomycetes</taxon>
        <taxon>Kitasatosporales</taxon>
        <taxon>Streptomycetaceae</taxon>
        <taxon>Streptomyces</taxon>
    </lineage>
</organism>
<keyword evidence="3" id="KW-1185">Reference proteome</keyword>
<proteinExistence type="predicted"/>
<feature type="region of interest" description="Disordered" evidence="1">
    <location>
        <begin position="1"/>
        <end position="67"/>
    </location>
</feature>
<feature type="compositionally biased region" description="Basic and acidic residues" evidence="1">
    <location>
        <begin position="31"/>
        <end position="41"/>
    </location>
</feature>
<dbReference type="Proteomes" id="UP001183777">
    <property type="component" value="Unassembled WGS sequence"/>
</dbReference>
<dbReference type="RefSeq" id="WP_200693281.1">
    <property type="nucleotide sequence ID" value="NZ_JAVREX010000004.1"/>
</dbReference>
<dbReference type="EMBL" id="JAVREX010000004">
    <property type="protein sequence ID" value="MDT0428318.1"/>
    <property type="molecule type" value="Genomic_DNA"/>
</dbReference>
<feature type="compositionally biased region" description="Polar residues" evidence="1">
    <location>
        <begin position="58"/>
        <end position="67"/>
    </location>
</feature>
<gene>
    <name evidence="2" type="ORF">RM649_11760</name>
</gene>
<accession>A0ABU2RHJ2</accession>
<protein>
    <recommendedName>
        <fullName evidence="4">Sigma-like protein</fullName>
    </recommendedName>
</protein>
<name>A0ABU2RHJ2_9ACTN</name>
<evidence type="ECO:0008006" key="4">
    <source>
        <dbReference type="Google" id="ProtNLM"/>
    </source>
</evidence>
<comment type="caution">
    <text evidence="2">The sequence shown here is derived from an EMBL/GenBank/DDBJ whole genome shotgun (WGS) entry which is preliminary data.</text>
</comment>
<evidence type="ECO:0000256" key="1">
    <source>
        <dbReference type="SAM" id="MobiDB-lite"/>
    </source>
</evidence>
<evidence type="ECO:0000313" key="3">
    <source>
        <dbReference type="Proteomes" id="UP001183777"/>
    </source>
</evidence>
<reference evidence="3" key="1">
    <citation type="submission" date="2023-07" db="EMBL/GenBank/DDBJ databases">
        <title>30 novel species of actinomycetes from the DSMZ collection.</title>
        <authorList>
            <person name="Nouioui I."/>
        </authorList>
    </citation>
    <scope>NUCLEOTIDE SEQUENCE [LARGE SCALE GENOMIC DNA]</scope>
    <source>
        <strain evidence="3">DSM 41770</strain>
    </source>
</reference>